<gene>
    <name evidence="2" type="ORF">FOL47_006550</name>
</gene>
<feature type="chain" id="PRO_5029524484" evidence="1">
    <location>
        <begin position="22"/>
        <end position="239"/>
    </location>
</feature>
<keyword evidence="1" id="KW-0732">Signal</keyword>
<proteinExistence type="predicted"/>
<protein>
    <submittedName>
        <fullName evidence="2">Uncharacterized protein</fullName>
    </submittedName>
</protein>
<keyword evidence="3" id="KW-1185">Reference proteome</keyword>
<dbReference type="Proteomes" id="UP000591131">
    <property type="component" value="Unassembled WGS sequence"/>
</dbReference>
<dbReference type="EMBL" id="JAAPAO010000368">
    <property type="protein sequence ID" value="KAF4661730.1"/>
    <property type="molecule type" value="Genomic_DNA"/>
</dbReference>
<comment type="caution">
    <text evidence="2">The sequence shown here is derived from an EMBL/GenBank/DDBJ whole genome shotgun (WGS) entry which is preliminary data.</text>
</comment>
<organism evidence="2 3">
    <name type="scientific">Perkinsus chesapeaki</name>
    <name type="common">Clam parasite</name>
    <name type="synonym">Perkinsus andrewsi</name>
    <dbReference type="NCBI Taxonomy" id="330153"/>
    <lineage>
        <taxon>Eukaryota</taxon>
        <taxon>Sar</taxon>
        <taxon>Alveolata</taxon>
        <taxon>Perkinsozoa</taxon>
        <taxon>Perkinsea</taxon>
        <taxon>Perkinsida</taxon>
        <taxon>Perkinsidae</taxon>
        <taxon>Perkinsus</taxon>
    </lineage>
</organism>
<sequence>MSFLLSPCIGLLLFMAQVCFGDGSRALNIPVIATQPHNCLYAKKTYGPYCWYILRNNHQINGGMRLLANGTNLPNFASLEISAILKGGRPVQVGVWAQGYTAYDLKLTGGIITAFNFYIPPFSQELGRPIKGGWEINLPTMVQISTEIPDIGRISDEDHPNATAIVNANGNARLEISSEMVTSYYNMTSKCKVAILMSSEDLVTWHYEAYLTLDVGGTRGGYSVHYTNDDLVIFSGTLK</sequence>
<name>A0A7J6LRV9_PERCH</name>
<evidence type="ECO:0000313" key="3">
    <source>
        <dbReference type="Proteomes" id="UP000591131"/>
    </source>
</evidence>
<feature type="signal peptide" evidence="1">
    <location>
        <begin position="1"/>
        <end position="21"/>
    </location>
</feature>
<evidence type="ECO:0000256" key="1">
    <source>
        <dbReference type="SAM" id="SignalP"/>
    </source>
</evidence>
<evidence type="ECO:0000313" key="2">
    <source>
        <dbReference type="EMBL" id="KAF4661730.1"/>
    </source>
</evidence>
<accession>A0A7J6LRV9</accession>
<reference evidence="2 3" key="1">
    <citation type="submission" date="2020-04" db="EMBL/GenBank/DDBJ databases">
        <title>Perkinsus chesapeaki whole genome sequence.</title>
        <authorList>
            <person name="Bogema D.R."/>
        </authorList>
    </citation>
    <scope>NUCLEOTIDE SEQUENCE [LARGE SCALE GENOMIC DNA]</scope>
    <source>
        <strain evidence="2">ATCC PRA-425</strain>
    </source>
</reference>
<dbReference type="AlphaFoldDB" id="A0A7J6LRV9"/>